<evidence type="ECO:0000313" key="3">
    <source>
        <dbReference type="EMBL" id="CAD9171034.1"/>
    </source>
</evidence>
<evidence type="ECO:0000256" key="2">
    <source>
        <dbReference type="SAM" id="Phobius"/>
    </source>
</evidence>
<accession>A0A7S1WIX0</accession>
<feature type="region of interest" description="Disordered" evidence="1">
    <location>
        <begin position="1"/>
        <end position="76"/>
    </location>
</feature>
<sequence>MVRRDANAGRKKEDPAEAGSAEASNEESAAPAEGAREPPAAEAAEESAAATPAPADAAGSTPQPPAADSSEPPAADQSEILEEVMKFAEQGQFDRATALLEAQLRRKPDDAELQHNLGVLLTEQCYWAEAEEMFTKAFDSQRKSGKLSFATMFGLGTVLTEQGETLKLMQGEALFRDCLQMAIEKEERGVTETYRAFVSLSENLQHQKRWSEAAEAWKPTVELASRMFGETSDKAIAHKASLARAEKLAKYQKAMRIALWGLTLATPVVLAWAWRRAGLGYPWDFLLGTSSAENATSADLPAYDGDGLGTPSY</sequence>
<reference evidence="3" key="1">
    <citation type="submission" date="2021-01" db="EMBL/GenBank/DDBJ databases">
        <authorList>
            <person name="Corre E."/>
            <person name="Pelletier E."/>
            <person name="Niang G."/>
            <person name="Scheremetjew M."/>
            <person name="Finn R."/>
            <person name="Kale V."/>
            <person name="Holt S."/>
            <person name="Cochrane G."/>
            <person name="Meng A."/>
            <person name="Brown T."/>
            <person name="Cohen L."/>
        </authorList>
    </citation>
    <scope>NUCLEOTIDE SEQUENCE</scope>
    <source>
        <strain evidence="3">OF101</strain>
    </source>
</reference>
<dbReference type="InterPro" id="IPR011990">
    <property type="entry name" value="TPR-like_helical_dom_sf"/>
</dbReference>
<feature type="transmembrane region" description="Helical" evidence="2">
    <location>
        <begin position="257"/>
        <end position="274"/>
    </location>
</feature>
<dbReference type="Pfam" id="PF14559">
    <property type="entry name" value="TPR_19"/>
    <property type="match status" value="1"/>
</dbReference>
<organism evidence="3">
    <name type="scientific">Alexandrium catenella</name>
    <name type="common">Red tide dinoflagellate</name>
    <name type="synonym">Gonyaulax catenella</name>
    <dbReference type="NCBI Taxonomy" id="2925"/>
    <lineage>
        <taxon>Eukaryota</taxon>
        <taxon>Sar</taxon>
        <taxon>Alveolata</taxon>
        <taxon>Dinophyceae</taxon>
        <taxon>Gonyaulacales</taxon>
        <taxon>Pyrocystaceae</taxon>
        <taxon>Alexandrium</taxon>
    </lineage>
</organism>
<protein>
    <recommendedName>
        <fullName evidence="4">Tetratricopeptide repeat protein</fullName>
    </recommendedName>
</protein>
<keyword evidence="2" id="KW-0472">Membrane</keyword>
<keyword evidence="2" id="KW-0812">Transmembrane</keyword>
<dbReference type="SUPFAM" id="SSF48452">
    <property type="entry name" value="TPR-like"/>
    <property type="match status" value="1"/>
</dbReference>
<dbReference type="AlphaFoldDB" id="A0A7S1WIX0"/>
<keyword evidence="2" id="KW-1133">Transmembrane helix</keyword>
<feature type="compositionally biased region" description="Low complexity" evidence="1">
    <location>
        <begin position="17"/>
        <end position="76"/>
    </location>
</feature>
<evidence type="ECO:0000256" key="1">
    <source>
        <dbReference type="SAM" id="MobiDB-lite"/>
    </source>
</evidence>
<dbReference type="Gene3D" id="1.25.40.10">
    <property type="entry name" value="Tetratricopeptide repeat domain"/>
    <property type="match status" value="1"/>
</dbReference>
<proteinExistence type="predicted"/>
<feature type="compositionally biased region" description="Basic and acidic residues" evidence="1">
    <location>
        <begin position="1"/>
        <end position="15"/>
    </location>
</feature>
<name>A0A7S1WIX0_ALECA</name>
<dbReference type="EMBL" id="HBGE01080046">
    <property type="protein sequence ID" value="CAD9171034.1"/>
    <property type="molecule type" value="Transcribed_RNA"/>
</dbReference>
<gene>
    <name evidence="3" type="ORF">ACAT0790_LOCUS47803</name>
</gene>
<evidence type="ECO:0008006" key="4">
    <source>
        <dbReference type="Google" id="ProtNLM"/>
    </source>
</evidence>